<dbReference type="InterPro" id="IPR013216">
    <property type="entry name" value="Methyltransf_11"/>
</dbReference>
<dbReference type="Pfam" id="PF08241">
    <property type="entry name" value="Methyltransf_11"/>
    <property type="match status" value="1"/>
</dbReference>
<protein>
    <submittedName>
        <fullName evidence="5">Methyltransferase family protein</fullName>
    </submittedName>
</protein>
<keyword evidence="2 5" id="KW-0489">Methyltransferase</keyword>
<gene>
    <name evidence="5" type="ORF">A9A72_12312</name>
</gene>
<evidence type="ECO:0000256" key="1">
    <source>
        <dbReference type="ARBA" id="ARBA00008361"/>
    </source>
</evidence>
<proteinExistence type="inferred from homology"/>
<name>A0A5S5BA88_STUST</name>
<dbReference type="Gene3D" id="3.40.50.150">
    <property type="entry name" value="Vaccinia Virus protein VP39"/>
    <property type="match status" value="1"/>
</dbReference>
<reference evidence="5 6" key="1">
    <citation type="submission" date="2019-07" db="EMBL/GenBank/DDBJ databases">
        <title>Deep subsurface shale carbon reservoir microbial communities from Ohio and West Virginia, USA.</title>
        <authorList>
            <person name="Wrighton K."/>
        </authorList>
    </citation>
    <scope>NUCLEOTIDE SEQUENCE [LARGE SCALE GENOMIC DNA]</scope>
    <source>
        <strain evidence="5 6">NP_8Ht</strain>
    </source>
</reference>
<organism evidence="5 6">
    <name type="scientific">Stutzerimonas stutzeri</name>
    <name type="common">Pseudomonas stutzeri</name>
    <dbReference type="NCBI Taxonomy" id="316"/>
    <lineage>
        <taxon>Bacteria</taxon>
        <taxon>Pseudomonadati</taxon>
        <taxon>Pseudomonadota</taxon>
        <taxon>Gammaproteobacteria</taxon>
        <taxon>Pseudomonadales</taxon>
        <taxon>Pseudomonadaceae</taxon>
        <taxon>Stutzerimonas</taxon>
    </lineage>
</organism>
<evidence type="ECO:0000256" key="2">
    <source>
        <dbReference type="ARBA" id="ARBA00022603"/>
    </source>
</evidence>
<comment type="caution">
    <text evidence="5">The sequence shown here is derived from an EMBL/GenBank/DDBJ whole genome shotgun (WGS) entry which is preliminary data.</text>
</comment>
<dbReference type="RefSeq" id="WP_148925046.1">
    <property type="nucleotide sequence ID" value="NZ_VNHQ01000013.1"/>
</dbReference>
<evidence type="ECO:0000313" key="6">
    <source>
        <dbReference type="Proteomes" id="UP000324282"/>
    </source>
</evidence>
<evidence type="ECO:0000259" key="4">
    <source>
        <dbReference type="Pfam" id="PF08241"/>
    </source>
</evidence>
<dbReference type="SUPFAM" id="SSF53335">
    <property type="entry name" value="S-adenosyl-L-methionine-dependent methyltransferases"/>
    <property type="match status" value="1"/>
</dbReference>
<dbReference type="OrthoDB" id="9797252at2"/>
<dbReference type="InterPro" id="IPR029063">
    <property type="entry name" value="SAM-dependent_MTases_sf"/>
</dbReference>
<keyword evidence="3 5" id="KW-0808">Transferase</keyword>
<dbReference type="InterPro" id="IPR051052">
    <property type="entry name" value="Diverse_substrate_MTase"/>
</dbReference>
<evidence type="ECO:0000256" key="3">
    <source>
        <dbReference type="ARBA" id="ARBA00022679"/>
    </source>
</evidence>
<dbReference type="EMBL" id="VNHQ01000013">
    <property type="protein sequence ID" value="TYP63246.1"/>
    <property type="molecule type" value="Genomic_DNA"/>
</dbReference>
<dbReference type="AlphaFoldDB" id="A0A5S5BA88"/>
<evidence type="ECO:0000313" key="5">
    <source>
        <dbReference type="EMBL" id="TYP63246.1"/>
    </source>
</evidence>
<dbReference type="PANTHER" id="PTHR44942">
    <property type="entry name" value="METHYLTRANSF_11 DOMAIN-CONTAINING PROTEIN"/>
    <property type="match status" value="1"/>
</dbReference>
<feature type="domain" description="Methyltransferase type 11" evidence="4">
    <location>
        <begin position="42"/>
        <end position="129"/>
    </location>
</feature>
<comment type="similarity">
    <text evidence="1">Belongs to the methyltransferase superfamily.</text>
</comment>
<dbReference type="PANTHER" id="PTHR44942:SF4">
    <property type="entry name" value="METHYLTRANSFERASE TYPE 11 DOMAIN-CONTAINING PROTEIN"/>
    <property type="match status" value="1"/>
</dbReference>
<dbReference type="GO" id="GO:0032259">
    <property type="term" value="P:methylation"/>
    <property type="evidence" value="ECO:0007669"/>
    <property type="project" value="UniProtKB-KW"/>
</dbReference>
<accession>A0A5S5BA88</accession>
<dbReference type="CDD" id="cd02440">
    <property type="entry name" value="AdoMet_MTases"/>
    <property type="match status" value="1"/>
</dbReference>
<dbReference type="GO" id="GO:0008757">
    <property type="term" value="F:S-adenosylmethionine-dependent methyltransferase activity"/>
    <property type="evidence" value="ECO:0007669"/>
    <property type="project" value="InterPro"/>
</dbReference>
<sequence length="250" mass="28386">MGDSVQLFSIRPDDYARFRPAYPNSLFNWLAEQCSTPRCAIDVASGTGQAARALASHFDRVVACDASIEQLTGTADWRSAERFAAQAERLPLRDGVADVMVVAQALHWFATPAFFAEAKRVLSTDGLFCAWCYSLLHIEPSLDALIGQLHSDTLSDYWPQGRASVDAGYRDIQVPFETFQPPAFAIEIHWSLRQLLGYLRTWSAVKRWQQTHDQDPVTELESEFKRLWGNPERVRRVRWPLHFLAGYPGR</sequence>
<dbReference type="Proteomes" id="UP000324282">
    <property type="component" value="Unassembled WGS sequence"/>
</dbReference>